<name>A0A081BSU4_9BACT</name>
<accession>A0A081BSU4</accession>
<keyword evidence="2" id="KW-1185">Reference proteome</keyword>
<protein>
    <submittedName>
        <fullName evidence="1">Uncharacterized protein</fullName>
    </submittedName>
</protein>
<evidence type="ECO:0000313" key="1">
    <source>
        <dbReference type="EMBL" id="GAK54475.1"/>
    </source>
</evidence>
<dbReference type="Proteomes" id="UP000030700">
    <property type="component" value="Unassembled WGS sequence"/>
</dbReference>
<dbReference type="HOGENOM" id="CLU_1892050_0_0_0"/>
<sequence length="134" mass="15109">MSMLLHVFHMQTDDHNEGENNVSKQRPTTVKASKLAAFLEKHTNEPVNVAIHKKGITLDIHGEIHTHDNQFWITNGNAKTIIQLKPGGSWFSRIFSWPDHDYDMSVTIMVSGDTVASLTFPVKSNEKLPCQLSK</sequence>
<dbReference type="STRING" id="1499966.U14_05761"/>
<proteinExistence type="predicted"/>
<gene>
    <name evidence="1" type="ORF">U14_05761</name>
</gene>
<organism evidence="1">
    <name type="scientific">Candidatus Moduliflexus flocculans</name>
    <dbReference type="NCBI Taxonomy" id="1499966"/>
    <lineage>
        <taxon>Bacteria</taxon>
        <taxon>Candidatus Moduliflexota</taxon>
        <taxon>Candidatus Moduliflexia</taxon>
        <taxon>Candidatus Moduliflexales</taxon>
        <taxon>Candidatus Moduliflexaceae</taxon>
    </lineage>
</organism>
<reference evidence="1" key="1">
    <citation type="journal article" date="2015" name="PeerJ">
        <title>First genomic representation of candidate bacterial phylum KSB3 points to enhanced environmental sensing as a trigger of wastewater bulking.</title>
        <authorList>
            <person name="Sekiguchi Y."/>
            <person name="Ohashi A."/>
            <person name="Parks D.H."/>
            <person name="Yamauchi T."/>
            <person name="Tyson G.W."/>
            <person name="Hugenholtz P."/>
        </authorList>
    </citation>
    <scope>NUCLEOTIDE SEQUENCE [LARGE SCALE GENOMIC DNA]</scope>
</reference>
<dbReference type="EMBL" id="DF820461">
    <property type="protein sequence ID" value="GAK54475.1"/>
    <property type="molecule type" value="Genomic_DNA"/>
</dbReference>
<evidence type="ECO:0000313" key="2">
    <source>
        <dbReference type="Proteomes" id="UP000030700"/>
    </source>
</evidence>
<dbReference type="AlphaFoldDB" id="A0A081BSU4"/>